<protein>
    <submittedName>
        <fullName evidence="1">Uncharacterized protein</fullName>
    </submittedName>
</protein>
<accession>A0A2T8KU85</accession>
<name>A0A2T8KU85_9POAL</name>
<evidence type="ECO:0000313" key="1">
    <source>
        <dbReference type="EMBL" id="PVH65734.1"/>
    </source>
</evidence>
<dbReference type="Gramene" id="PVH65734">
    <property type="protein sequence ID" value="PVH65734"/>
    <property type="gene ID" value="PAHAL_1G063800"/>
</dbReference>
<gene>
    <name evidence="1" type="ORF">PAHAL_1G063800</name>
</gene>
<sequence>MSHFLCAACSRCWDAILQKGGSDFAISLEGAATSVCTRVCCYRLWRMDYCHLPLL</sequence>
<dbReference type="AlphaFoldDB" id="A0A2T8KU85"/>
<proteinExistence type="predicted"/>
<reference evidence="1" key="1">
    <citation type="submission" date="2018-04" db="EMBL/GenBank/DDBJ databases">
        <title>WGS assembly of Panicum hallii.</title>
        <authorList>
            <person name="Lovell J."/>
            <person name="Jenkins J."/>
            <person name="Lowry D."/>
            <person name="Mamidi S."/>
            <person name="Sreedasyam A."/>
            <person name="Weng X."/>
            <person name="Barry K."/>
            <person name="Bonette J."/>
            <person name="Campitelli B."/>
            <person name="Daum C."/>
            <person name="Gordon S."/>
            <person name="Gould B."/>
            <person name="Lipzen A."/>
            <person name="Macqueen A."/>
            <person name="Palacio-Mejia J."/>
            <person name="Plott C."/>
            <person name="Shakirov E."/>
            <person name="Shu S."/>
            <person name="Yoshinaga Y."/>
            <person name="Zane M."/>
            <person name="Rokhsar D."/>
            <person name="Grimwood J."/>
            <person name="Schmutz J."/>
            <person name="Juenger T."/>
        </authorList>
    </citation>
    <scope>NUCLEOTIDE SEQUENCE [LARGE SCALE GENOMIC DNA]</scope>
    <source>
        <strain evidence="1">FIL2</strain>
    </source>
</reference>
<organism evidence="1">
    <name type="scientific">Panicum hallii</name>
    <dbReference type="NCBI Taxonomy" id="206008"/>
    <lineage>
        <taxon>Eukaryota</taxon>
        <taxon>Viridiplantae</taxon>
        <taxon>Streptophyta</taxon>
        <taxon>Embryophyta</taxon>
        <taxon>Tracheophyta</taxon>
        <taxon>Spermatophyta</taxon>
        <taxon>Magnoliopsida</taxon>
        <taxon>Liliopsida</taxon>
        <taxon>Poales</taxon>
        <taxon>Poaceae</taxon>
        <taxon>PACMAD clade</taxon>
        <taxon>Panicoideae</taxon>
        <taxon>Panicodae</taxon>
        <taxon>Paniceae</taxon>
        <taxon>Panicinae</taxon>
        <taxon>Panicum</taxon>
        <taxon>Panicum sect. Panicum</taxon>
    </lineage>
</organism>
<dbReference type="EMBL" id="CM008046">
    <property type="protein sequence ID" value="PVH65734.1"/>
    <property type="molecule type" value="Genomic_DNA"/>
</dbReference>
<dbReference type="Proteomes" id="UP000243499">
    <property type="component" value="Chromosome 1"/>
</dbReference>